<feature type="transmembrane region" description="Helical" evidence="5">
    <location>
        <begin position="312"/>
        <end position="330"/>
    </location>
</feature>
<feature type="transmembrane region" description="Helical" evidence="5">
    <location>
        <begin position="342"/>
        <end position="363"/>
    </location>
</feature>
<feature type="transmembrane region" description="Helical" evidence="5">
    <location>
        <begin position="375"/>
        <end position="399"/>
    </location>
</feature>
<protein>
    <submittedName>
        <fullName evidence="7">MFS transporter</fullName>
    </submittedName>
</protein>
<keyword evidence="8" id="KW-1185">Reference proteome</keyword>
<dbReference type="InterPro" id="IPR011701">
    <property type="entry name" value="MFS"/>
</dbReference>
<feature type="transmembrane region" description="Helical" evidence="5">
    <location>
        <begin position="411"/>
        <end position="432"/>
    </location>
</feature>
<feature type="transmembrane region" description="Helical" evidence="5">
    <location>
        <begin position="444"/>
        <end position="463"/>
    </location>
</feature>
<feature type="transmembrane region" description="Helical" evidence="5">
    <location>
        <begin position="177"/>
        <end position="195"/>
    </location>
</feature>
<gene>
    <name evidence="7" type="ORF">QQX09_08145</name>
</gene>
<comment type="caution">
    <text evidence="7">The sequence shown here is derived from an EMBL/GenBank/DDBJ whole genome shotgun (WGS) entry which is preliminary data.</text>
</comment>
<reference evidence="7" key="1">
    <citation type="submission" date="2023-06" db="EMBL/GenBank/DDBJ databases">
        <title>Sysu t00192.</title>
        <authorList>
            <person name="Gao L."/>
            <person name="Fang B.-Z."/>
            <person name="Li W.-J."/>
        </authorList>
    </citation>
    <scope>NUCLEOTIDE SEQUENCE</scope>
    <source>
        <strain evidence="7">SYSU T00192</strain>
    </source>
</reference>
<evidence type="ECO:0000256" key="2">
    <source>
        <dbReference type="ARBA" id="ARBA00022692"/>
    </source>
</evidence>
<evidence type="ECO:0000256" key="3">
    <source>
        <dbReference type="ARBA" id="ARBA00022989"/>
    </source>
</evidence>
<dbReference type="RefSeq" id="WP_301133281.1">
    <property type="nucleotide sequence ID" value="NZ_JAUHPW010000005.1"/>
</dbReference>
<proteinExistence type="predicted"/>
<feature type="transmembrane region" description="Helical" evidence="5">
    <location>
        <begin position="28"/>
        <end position="51"/>
    </location>
</feature>
<dbReference type="PROSITE" id="PS50850">
    <property type="entry name" value="MFS"/>
    <property type="match status" value="1"/>
</dbReference>
<evidence type="ECO:0000313" key="8">
    <source>
        <dbReference type="Proteomes" id="UP001172728"/>
    </source>
</evidence>
<feature type="transmembrane region" description="Helical" evidence="5">
    <location>
        <begin position="244"/>
        <end position="261"/>
    </location>
</feature>
<evidence type="ECO:0000259" key="6">
    <source>
        <dbReference type="PROSITE" id="PS50850"/>
    </source>
</evidence>
<feature type="transmembrane region" description="Helical" evidence="5">
    <location>
        <begin position="282"/>
        <end position="306"/>
    </location>
</feature>
<dbReference type="InterPro" id="IPR020846">
    <property type="entry name" value="MFS_dom"/>
</dbReference>
<feature type="transmembrane region" description="Helical" evidence="5">
    <location>
        <begin position="116"/>
        <end position="138"/>
    </location>
</feature>
<feature type="domain" description="Major facilitator superfamily (MFS) profile" evidence="6">
    <location>
        <begin position="25"/>
        <end position="467"/>
    </location>
</feature>
<dbReference type="SUPFAM" id="SSF103473">
    <property type="entry name" value="MFS general substrate transporter"/>
    <property type="match status" value="2"/>
</dbReference>
<sequence>MADSPAPGASSPQPAPTATSTQVTVLRIAILGSFVAFLDGSIVTVALPAIARDLGGGIALQQWVTDAYLITLGALILVAGSLSDTFGRLRVLTVGLIGFGAMSLVIALAPTGGILIAARLLQGVAGALLVPSSLALIMSTFRGPAQAKAIGTWTGATTGAFVAGPLLGGLLTDYASWRWAFGINVIPIAITLGLLARVKAAGMRDVRRPDATIDYLGAALCAVGLGALVFALVEEPNLGWDHPAILGAAAGGVLALAAFLWRQARIADPMLPLGLFKARNFAWGNLTTWFAYGAIALNGFIVVVYLQQGAGLSATAAGLSELPMTLLLILGSSRVGALGGRYGPRFFMTAGPLVMGVGAFMLVAVSEDFSYWTQVLPGILVFGVGLTLMVAPLTSAILGAIETSRSGIASAINNAVARIAGLVAVALVGTIVGGELDLDGFHRATVVTGIFMVVAGAISWIGIRNGAVARDDAAGA</sequence>
<dbReference type="PANTHER" id="PTHR42718:SF42">
    <property type="entry name" value="EXPORT PROTEIN"/>
    <property type="match status" value="1"/>
</dbReference>
<dbReference type="EMBL" id="JAUHPW010000005">
    <property type="protein sequence ID" value="MDN4475826.1"/>
    <property type="molecule type" value="Genomic_DNA"/>
</dbReference>
<evidence type="ECO:0000256" key="1">
    <source>
        <dbReference type="ARBA" id="ARBA00004651"/>
    </source>
</evidence>
<feature type="transmembrane region" description="Helical" evidence="5">
    <location>
        <begin position="215"/>
        <end position="232"/>
    </location>
</feature>
<dbReference type="InterPro" id="IPR036259">
    <property type="entry name" value="MFS_trans_sf"/>
</dbReference>
<dbReference type="Proteomes" id="UP001172728">
    <property type="component" value="Unassembled WGS sequence"/>
</dbReference>
<name>A0ABT8G9K4_9MICO</name>
<keyword evidence="3 5" id="KW-1133">Transmembrane helix</keyword>
<dbReference type="Gene3D" id="1.20.1720.10">
    <property type="entry name" value="Multidrug resistance protein D"/>
    <property type="match status" value="1"/>
</dbReference>
<feature type="transmembrane region" description="Helical" evidence="5">
    <location>
        <begin position="89"/>
        <end position="110"/>
    </location>
</feature>
<evidence type="ECO:0000313" key="7">
    <source>
        <dbReference type="EMBL" id="MDN4475826.1"/>
    </source>
</evidence>
<evidence type="ECO:0000256" key="4">
    <source>
        <dbReference type="ARBA" id="ARBA00023136"/>
    </source>
</evidence>
<organism evidence="7 8">
    <name type="scientific">Demequina litoralis</name>
    <dbReference type="NCBI Taxonomy" id="3051660"/>
    <lineage>
        <taxon>Bacteria</taxon>
        <taxon>Bacillati</taxon>
        <taxon>Actinomycetota</taxon>
        <taxon>Actinomycetes</taxon>
        <taxon>Micrococcales</taxon>
        <taxon>Demequinaceae</taxon>
        <taxon>Demequina</taxon>
    </lineage>
</organism>
<evidence type="ECO:0000256" key="5">
    <source>
        <dbReference type="SAM" id="Phobius"/>
    </source>
</evidence>
<dbReference type="PANTHER" id="PTHR42718">
    <property type="entry name" value="MAJOR FACILITATOR SUPERFAMILY MULTIDRUG TRANSPORTER MFSC"/>
    <property type="match status" value="1"/>
</dbReference>
<dbReference type="Pfam" id="PF07690">
    <property type="entry name" value="MFS_1"/>
    <property type="match status" value="1"/>
</dbReference>
<comment type="subcellular location">
    <subcellularLocation>
        <location evidence="1">Cell membrane</location>
        <topology evidence="1">Multi-pass membrane protein</topology>
    </subcellularLocation>
</comment>
<feature type="transmembrane region" description="Helical" evidence="5">
    <location>
        <begin position="150"/>
        <end position="171"/>
    </location>
</feature>
<dbReference type="Gene3D" id="1.20.1250.20">
    <property type="entry name" value="MFS general substrate transporter like domains"/>
    <property type="match status" value="1"/>
</dbReference>
<dbReference type="CDD" id="cd17321">
    <property type="entry name" value="MFS_MMR_MDR_like"/>
    <property type="match status" value="1"/>
</dbReference>
<accession>A0ABT8G9K4</accession>
<feature type="transmembrane region" description="Helical" evidence="5">
    <location>
        <begin position="63"/>
        <end position="82"/>
    </location>
</feature>
<keyword evidence="2 5" id="KW-0812">Transmembrane</keyword>
<keyword evidence="4 5" id="KW-0472">Membrane</keyword>